<accession>A0A9D4RLF7</accession>
<reference evidence="1" key="2">
    <citation type="submission" date="2020-11" db="EMBL/GenBank/DDBJ databases">
        <authorList>
            <person name="McCartney M.A."/>
            <person name="Auch B."/>
            <person name="Kono T."/>
            <person name="Mallez S."/>
            <person name="Becker A."/>
            <person name="Gohl D.M."/>
            <person name="Silverstein K.A.T."/>
            <person name="Koren S."/>
            <person name="Bechman K.B."/>
            <person name="Herman A."/>
            <person name="Abrahante J.E."/>
            <person name="Garbe J."/>
        </authorList>
    </citation>
    <scope>NUCLEOTIDE SEQUENCE</scope>
    <source>
        <strain evidence="1">Duluth1</strain>
        <tissue evidence="1">Whole animal</tissue>
    </source>
</reference>
<dbReference type="AlphaFoldDB" id="A0A9D4RLF7"/>
<organism evidence="1 2">
    <name type="scientific">Dreissena polymorpha</name>
    <name type="common">Zebra mussel</name>
    <name type="synonym">Mytilus polymorpha</name>
    <dbReference type="NCBI Taxonomy" id="45954"/>
    <lineage>
        <taxon>Eukaryota</taxon>
        <taxon>Metazoa</taxon>
        <taxon>Spiralia</taxon>
        <taxon>Lophotrochozoa</taxon>
        <taxon>Mollusca</taxon>
        <taxon>Bivalvia</taxon>
        <taxon>Autobranchia</taxon>
        <taxon>Heteroconchia</taxon>
        <taxon>Euheterodonta</taxon>
        <taxon>Imparidentia</taxon>
        <taxon>Neoheterodontei</taxon>
        <taxon>Myida</taxon>
        <taxon>Dreissenoidea</taxon>
        <taxon>Dreissenidae</taxon>
        <taxon>Dreissena</taxon>
    </lineage>
</organism>
<evidence type="ECO:0000313" key="1">
    <source>
        <dbReference type="EMBL" id="KAH3871738.1"/>
    </source>
</evidence>
<keyword evidence="2" id="KW-1185">Reference proteome</keyword>
<dbReference type="Proteomes" id="UP000828390">
    <property type="component" value="Unassembled WGS sequence"/>
</dbReference>
<reference evidence="1" key="1">
    <citation type="journal article" date="2019" name="bioRxiv">
        <title>The Genome of the Zebra Mussel, Dreissena polymorpha: A Resource for Invasive Species Research.</title>
        <authorList>
            <person name="McCartney M.A."/>
            <person name="Auch B."/>
            <person name="Kono T."/>
            <person name="Mallez S."/>
            <person name="Zhang Y."/>
            <person name="Obille A."/>
            <person name="Becker A."/>
            <person name="Abrahante J.E."/>
            <person name="Garbe J."/>
            <person name="Badalamenti J.P."/>
            <person name="Herman A."/>
            <person name="Mangelson H."/>
            <person name="Liachko I."/>
            <person name="Sullivan S."/>
            <person name="Sone E.D."/>
            <person name="Koren S."/>
            <person name="Silverstein K.A.T."/>
            <person name="Beckman K.B."/>
            <person name="Gohl D.M."/>
        </authorList>
    </citation>
    <scope>NUCLEOTIDE SEQUENCE</scope>
    <source>
        <strain evidence="1">Duluth1</strain>
        <tissue evidence="1">Whole animal</tissue>
    </source>
</reference>
<name>A0A9D4RLF7_DREPO</name>
<protein>
    <submittedName>
        <fullName evidence="1">Uncharacterized protein</fullName>
    </submittedName>
</protein>
<dbReference type="EMBL" id="JAIWYP010000002">
    <property type="protein sequence ID" value="KAH3871738.1"/>
    <property type="molecule type" value="Genomic_DNA"/>
</dbReference>
<gene>
    <name evidence="1" type="ORF">DPMN_034950</name>
</gene>
<proteinExistence type="predicted"/>
<comment type="caution">
    <text evidence="1">The sequence shown here is derived from an EMBL/GenBank/DDBJ whole genome shotgun (WGS) entry which is preliminary data.</text>
</comment>
<evidence type="ECO:0000313" key="2">
    <source>
        <dbReference type="Proteomes" id="UP000828390"/>
    </source>
</evidence>
<sequence length="60" mass="6500">MPSDFSGKYITNTFSVIVYILNVVSGESVTLGFLVPHDGERSFGTEVEAIMAWATETVSV</sequence>